<evidence type="ECO:0000256" key="2">
    <source>
        <dbReference type="ARBA" id="ARBA00022737"/>
    </source>
</evidence>
<feature type="domain" description="Calx-beta" evidence="5">
    <location>
        <begin position="70"/>
        <end position="148"/>
    </location>
</feature>
<protein>
    <submittedName>
        <fullName evidence="6">Calx-beta domain protein</fullName>
    </submittedName>
</protein>
<evidence type="ECO:0000259" key="5">
    <source>
        <dbReference type="Pfam" id="PF03160"/>
    </source>
</evidence>
<dbReference type="PANTHER" id="PTHR36220:SF1">
    <property type="entry name" value="GAMMA TUBULIN COMPLEX COMPONENT C-TERMINAL DOMAIN-CONTAINING PROTEIN"/>
    <property type="match status" value="1"/>
</dbReference>
<dbReference type="GO" id="GO:0000272">
    <property type="term" value="P:polysaccharide catabolic process"/>
    <property type="evidence" value="ECO:0007669"/>
    <property type="project" value="InterPro"/>
</dbReference>
<dbReference type="Pfam" id="PF14312">
    <property type="entry name" value="FG-GAP_2"/>
    <property type="match status" value="7"/>
</dbReference>
<evidence type="ECO:0000313" key="6">
    <source>
        <dbReference type="EMBL" id="QDT24177.1"/>
    </source>
</evidence>
<keyword evidence="3" id="KW-0106">Calcium</keyword>
<name>A0A517PXR5_9PLAN</name>
<organism evidence="6 7">
    <name type="scientific">Gimesia chilikensis</name>
    <dbReference type="NCBI Taxonomy" id="2605989"/>
    <lineage>
        <taxon>Bacteria</taxon>
        <taxon>Pseudomonadati</taxon>
        <taxon>Planctomycetota</taxon>
        <taxon>Planctomycetia</taxon>
        <taxon>Planctomycetales</taxon>
        <taxon>Planctomycetaceae</taxon>
        <taxon>Gimesia</taxon>
    </lineage>
</organism>
<dbReference type="OrthoDB" id="291134at2"/>
<dbReference type="SUPFAM" id="SSF141072">
    <property type="entry name" value="CalX-like"/>
    <property type="match status" value="2"/>
</dbReference>
<dbReference type="PROSITE" id="PS51470">
    <property type="entry name" value="FG_GAP"/>
    <property type="match status" value="3"/>
</dbReference>
<dbReference type="SUPFAM" id="SSF69318">
    <property type="entry name" value="Integrin alpha N-terminal domain"/>
    <property type="match status" value="1"/>
</dbReference>
<keyword evidence="2" id="KW-0677">Repeat</keyword>
<evidence type="ECO:0000256" key="1">
    <source>
        <dbReference type="ARBA" id="ARBA00022729"/>
    </source>
</evidence>
<gene>
    <name evidence="6" type="ORF">HG66A1_60090</name>
</gene>
<dbReference type="Gene3D" id="1.10.1330.10">
    <property type="entry name" value="Dockerin domain"/>
    <property type="match status" value="1"/>
</dbReference>
<dbReference type="Gene3D" id="2.60.40.2030">
    <property type="match status" value="2"/>
</dbReference>
<keyword evidence="1" id="KW-0732">Signal</keyword>
<dbReference type="SUPFAM" id="SSF55486">
    <property type="entry name" value="Metalloproteases ('zincins'), catalytic domain"/>
    <property type="match status" value="1"/>
</dbReference>
<keyword evidence="7" id="KW-1185">Reference proteome</keyword>
<evidence type="ECO:0000256" key="4">
    <source>
        <dbReference type="ARBA" id="ARBA00023180"/>
    </source>
</evidence>
<keyword evidence="4" id="KW-0325">Glycoprotein</keyword>
<sequence length="1526" mass="165360">MSPSLWLPRLKRQFRIRQNRKSRLRGKRNQRYGSPAAPPAISTVAETLEDRTLLTSLISIDDVTAGENETFMFQISLDQAAADDVTVRVNTQTDTASDNDFTFLSNKLVTIPAGELSTQVTVHVHDDEVQELDETFSLVLSDVRLGGETLPADLDIADGTGQGTILNDDGLPGSVFTITGEKIVEGDSDGQLLKFTITRTGGSIGDLNFDTSVEFTTINGTAVAGEDYTTHTETVHFSAHSYYTSQTSYVYVSMQGDLFQELSETVIGRISNPTGGSVLKGNVASLDVTGIITNDDSDFNFQDSYSADPAHANHTYDQFGSSVAIDGDIMVVGAPQNDDSIGVAYVYARNQQGTPLDQSDDTWDYQTYLRPSRPYDISRTRYGYYLAISDDTIVFSALANSSYILYVFTRVGDDWVSEAPREEVITLDGTFYNRSYFNPVDIYGNTIVIGGLRDASSGVEVGSTYVLEKTGADWSAPLVRKLTQPVFDETHLFGGAGTIYGFGGAVAIHGDIIVVGAQNEDGNESKSGAAYVYTKVGDSWVTNSPLVTRIIASDGMANDRFGFSVATNGKDVAVGASTYNSDGTVRGRAYLYTKNGEDWISETPTEIKFSSENKNFKFGYSVALNDRHLVLGEPYGANAGLAYVYTKEGVDWDRSTVSETILTYPGDESYAYAVSVAISDDSVVIGSPFESLDGWLSGGIFTFGVSENSSWTFTDKISPTEIATSHNGSDDFGDSIAVSENYLVISAPGTDSTLAPTGVVYIYVKNDAGTRDFKGDDFWAYETTLFDPAPEQDRYFGMSVAIDGDTIVVSSETAYTESEVYIFTRNGQDWVTTTPTVTPLLAQFHRSLRREINVAIQNDTIIVGSPYIIGQVLVYQKNGSDWSTVTPTQTVLTASDGTRGDNFGTAVDIDGDKIIVGADENENRGAAYIYQKGASGWDSATETKLTGSDLQDGDYFGSSVAIEGDVAVVGSPYGGKQDLGAVYIYNGKNSWSNPLETKLNPVESILPYTGRFGKYIDIDGQTLVIGTTASLPGQFDFVYVYESGDGWDSFRETVISKEIETSSTSVKIGGSFGRSLLAFQNDNLFIASQDWLYDFTSSTVYSLSKRTASFEQRIVTSRTNTQLNGEVSSLPENQNTVNEWSTYWAELWINASNLKEQGVFSAGLDLSYNSELTSATEIEFGPGFSQSQAGLINDASGTIEGLYAETTASDLGTDSYVLFARIKFGSLADDQVALDFSGKSIGPHDLGLNISSQQIKLVGDTPISTSVEQMGGTSIFANPYDLNDDGAINFSDLLRFATVYQQKPSESSSDYAWFADYNQDDRVNFQDLILFAANYGKRKSGDTPVTYPQNYPDAWNQLLTVAPAPPPSQSATTIQQSTAESLLDSTVAEITPQLPPAQQQTLSEIDIKVVDLANESLGRAAAGTIYIDVNAAGYGWFIDTTPAEHSEFSPASDLTLIALPDSEAAGLIDLRTIILHEIGHLLGYEHGTAGLMQETLAPGVRYLADWESATDEFFGSLTDETALSIF</sequence>
<dbReference type="InterPro" id="IPR036439">
    <property type="entry name" value="Dockerin_dom_sf"/>
</dbReference>
<evidence type="ECO:0000256" key="3">
    <source>
        <dbReference type="ARBA" id="ARBA00022837"/>
    </source>
</evidence>
<dbReference type="PANTHER" id="PTHR36220">
    <property type="entry name" value="UNNAMED PRODUCT"/>
    <property type="match status" value="1"/>
</dbReference>
<feature type="domain" description="Calx-beta" evidence="5">
    <location>
        <begin position="194"/>
        <end position="278"/>
    </location>
</feature>
<dbReference type="InterPro" id="IPR003644">
    <property type="entry name" value="Calx_beta"/>
</dbReference>
<reference evidence="6 7" key="1">
    <citation type="submission" date="2019-02" db="EMBL/GenBank/DDBJ databases">
        <title>Deep-cultivation of Planctomycetes and their phenomic and genomic characterization uncovers novel biology.</title>
        <authorList>
            <person name="Wiegand S."/>
            <person name="Jogler M."/>
            <person name="Boedeker C."/>
            <person name="Pinto D."/>
            <person name="Vollmers J."/>
            <person name="Rivas-Marin E."/>
            <person name="Kohn T."/>
            <person name="Peeters S.H."/>
            <person name="Heuer A."/>
            <person name="Rast P."/>
            <person name="Oberbeckmann S."/>
            <person name="Bunk B."/>
            <person name="Jeske O."/>
            <person name="Meyerdierks A."/>
            <person name="Storesund J.E."/>
            <person name="Kallscheuer N."/>
            <person name="Luecker S."/>
            <person name="Lage O.M."/>
            <person name="Pohl T."/>
            <person name="Merkel B.J."/>
            <person name="Hornburger P."/>
            <person name="Mueller R.-W."/>
            <person name="Bruemmer F."/>
            <person name="Labrenz M."/>
            <person name="Spormann A.M."/>
            <person name="Op den Camp H."/>
            <person name="Overmann J."/>
            <person name="Amann R."/>
            <person name="Jetten M.S.M."/>
            <person name="Mascher T."/>
            <person name="Medema M.H."/>
            <person name="Devos D.P."/>
            <person name="Kaster A.-K."/>
            <person name="Ovreas L."/>
            <person name="Rohde M."/>
            <person name="Galperin M.Y."/>
            <person name="Jogler C."/>
        </authorList>
    </citation>
    <scope>NUCLEOTIDE SEQUENCE [LARGE SCALE GENOMIC DNA]</scope>
    <source>
        <strain evidence="6 7">HG66A1</strain>
    </source>
</reference>
<proteinExistence type="predicted"/>
<accession>A0A517PXR5</accession>
<dbReference type="GO" id="GO:0016020">
    <property type="term" value="C:membrane"/>
    <property type="evidence" value="ECO:0007669"/>
    <property type="project" value="InterPro"/>
</dbReference>
<dbReference type="SUPFAM" id="SSF63446">
    <property type="entry name" value="Type I dockerin domain"/>
    <property type="match status" value="1"/>
</dbReference>
<dbReference type="InterPro" id="IPR013519">
    <property type="entry name" value="Int_alpha_beta-p"/>
</dbReference>
<dbReference type="InterPro" id="IPR018247">
    <property type="entry name" value="EF_Hand_1_Ca_BS"/>
</dbReference>
<dbReference type="Gene3D" id="2.130.10.130">
    <property type="entry name" value="Integrin alpha, N-terminal"/>
    <property type="match status" value="3"/>
</dbReference>
<evidence type="ECO:0000313" key="7">
    <source>
        <dbReference type="Proteomes" id="UP000320421"/>
    </source>
</evidence>
<dbReference type="PROSITE" id="PS00018">
    <property type="entry name" value="EF_HAND_1"/>
    <property type="match status" value="2"/>
</dbReference>
<dbReference type="InterPro" id="IPR028994">
    <property type="entry name" value="Integrin_alpha_N"/>
</dbReference>
<dbReference type="Proteomes" id="UP000320421">
    <property type="component" value="Chromosome"/>
</dbReference>
<dbReference type="InterPro" id="IPR013517">
    <property type="entry name" value="FG-GAP"/>
</dbReference>
<dbReference type="SMART" id="SM00191">
    <property type="entry name" value="Int_alpha"/>
    <property type="match status" value="7"/>
</dbReference>
<dbReference type="Pfam" id="PF03160">
    <property type="entry name" value="Calx-beta"/>
    <property type="match status" value="2"/>
</dbReference>
<dbReference type="EMBL" id="CP036266">
    <property type="protein sequence ID" value="QDT24177.1"/>
    <property type="molecule type" value="Genomic_DNA"/>
</dbReference>
<dbReference type="GO" id="GO:0007154">
    <property type="term" value="P:cell communication"/>
    <property type="evidence" value="ECO:0007669"/>
    <property type="project" value="InterPro"/>
</dbReference>
<dbReference type="InterPro" id="IPR038081">
    <property type="entry name" value="CalX-like_sf"/>
</dbReference>